<reference evidence="2" key="1">
    <citation type="submission" date="2018-01" db="EMBL/GenBank/DDBJ databases">
        <title>An insight into the sialome of Amazonian anophelines.</title>
        <authorList>
            <person name="Ribeiro J.M."/>
            <person name="Scarpassa V."/>
            <person name="Calvo E."/>
        </authorList>
    </citation>
    <scope>NUCLEOTIDE SEQUENCE</scope>
</reference>
<feature type="signal peptide" evidence="1">
    <location>
        <begin position="1"/>
        <end position="18"/>
    </location>
</feature>
<evidence type="ECO:0000256" key="1">
    <source>
        <dbReference type="SAM" id="SignalP"/>
    </source>
</evidence>
<sequence length="72" mass="7967">MSLVLIVLVSQLRPNSLAHLEQPDLGFRLPFLVPVDRLHDVLGGTEFTFLDERNGKVKSTACHQRGIAQSKG</sequence>
<keyword evidence="1" id="KW-0732">Signal</keyword>
<organism evidence="2">
    <name type="scientific">Anopheles darlingi</name>
    <name type="common">Mosquito</name>
    <dbReference type="NCBI Taxonomy" id="43151"/>
    <lineage>
        <taxon>Eukaryota</taxon>
        <taxon>Metazoa</taxon>
        <taxon>Ecdysozoa</taxon>
        <taxon>Arthropoda</taxon>
        <taxon>Hexapoda</taxon>
        <taxon>Insecta</taxon>
        <taxon>Pterygota</taxon>
        <taxon>Neoptera</taxon>
        <taxon>Endopterygota</taxon>
        <taxon>Diptera</taxon>
        <taxon>Nematocera</taxon>
        <taxon>Culicoidea</taxon>
        <taxon>Culicidae</taxon>
        <taxon>Anophelinae</taxon>
        <taxon>Anopheles</taxon>
    </lineage>
</organism>
<proteinExistence type="predicted"/>
<protein>
    <submittedName>
        <fullName evidence="2">Putative secreted protein</fullName>
    </submittedName>
</protein>
<accession>A0A2M4DGW1</accession>
<name>A0A2M4DGW1_ANODA</name>
<evidence type="ECO:0000313" key="2">
    <source>
        <dbReference type="EMBL" id="MBW76807.1"/>
    </source>
</evidence>
<dbReference type="AlphaFoldDB" id="A0A2M4DGW1"/>
<feature type="chain" id="PRO_5014934751" evidence="1">
    <location>
        <begin position="19"/>
        <end position="72"/>
    </location>
</feature>
<dbReference type="EMBL" id="GGFL01012629">
    <property type="protein sequence ID" value="MBW76807.1"/>
    <property type="molecule type" value="Transcribed_RNA"/>
</dbReference>